<dbReference type="OrthoDB" id="8578120at2"/>
<proteinExistence type="predicted"/>
<organism evidence="2 3">
    <name type="scientific">Pseudoduganella armeniaca</name>
    <dbReference type="NCBI Taxonomy" id="2072590"/>
    <lineage>
        <taxon>Bacteria</taxon>
        <taxon>Pseudomonadati</taxon>
        <taxon>Pseudomonadota</taxon>
        <taxon>Betaproteobacteria</taxon>
        <taxon>Burkholderiales</taxon>
        <taxon>Oxalobacteraceae</taxon>
        <taxon>Telluria group</taxon>
        <taxon>Pseudoduganella</taxon>
    </lineage>
</organism>
<protein>
    <submittedName>
        <fullName evidence="2">Sel1 repeat family protein</fullName>
    </submittedName>
</protein>
<dbReference type="Pfam" id="PF19933">
    <property type="entry name" value="DUF6396"/>
    <property type="match status" value="1"/>
</dbReference>
<dbReference type="SUPFAM" id="SSF81901">
    <property type="entry name" value="HCP-like"/>
    <property type="match status" value="1"/>
</dbReference>
<dbReference type="PANTHER" id="PTHR11102">
    <property type="entry name" value="SEL-1-LIKE PROTEIN"/>
    <property type="match status" value="1"/>
</dbReference>
<sequence>MNDKSQDAALPRYTKLEAFNPHRAEFMCKHEADVTPAISEEAEALFQNALTLDNPDIWPAQRDYQKIAKLYEQAANLGHWKAQFNLAGLYLKGIGVPQDIEKAISLTEDLMRKGVPAAWDNMGSYYMGGVGSLEQDATVAYAFWQRAADLGSMAAQTYIGAKLLATSDQPPEAWANRRVGMKMLECAYAQGYARAGYELGLEYATVGQTDKSQKERAIQYFHQAVKLGSMEAANSLFSDFASGSSASASVITDVDLSRSERYAVFSDALRRNRDLRFPNLDKVLPLPPAKLPMWDGNKETLINAAKAVVPKPAAPAKPAAQEVPVRTGRAYIPEGWGLPDKPQTSVTAQYESTAAPVAGYWIARLMHPVTERQHAWNAAQLPLAYKEGELFDRTRPGLRDEDGRIQFHYLGQPVERAAPVALTEHPLVSRGVGRHADLPALPRDCKGHFPCPQAGIWRASVAQNHPSAALFNQWHRQAYVARGGHFPDPKAQHLAVNSHEVTWQWLGQANELRGDLEYVSLGGSDTPAVQS</sequence>
<dbReference type="Gene3D" id="1.25.40.10">
    <property type="entry name" value="Tetratricopeptide repeat domain"/>
    <property type="match status" value="1"/>
</dbReference>
<dbReference type="SMART" id="SM00671">
    <property type="entry name" value="SEL1"/>
    <property type="match status" value="3"/>
</dbReference>
<dbReference type="InterPro" id="IPR006597">
    <property type="entry name" value="Sel1-like"/>
</dbReference>
<dbReference type="AlphaFoldDB" id="A0A2R4CEF8"/>
<evidence type="ECO:0000313" key="3">
    <source>
        <dbReference type="Proteomes" id="UP000240505"/>
    </source>
</evidence>
<name>A0A2R4CEF8_9BURK</name>
<dbReference type="InterPro" id="IPR045653">
    <property type="entry name" value="DUF6396"/>
</dbReference>
<dbReference type="InterPro" id="IPR050767">
    <property type="entry name" value="Sel1_AlgK"/>
</dbReference>
<dbReference type="PANTHER" id="PTHR11102:SF160">
    <property type="entry name" value="ERAD-ASSOCIATED E3 UBIQUITIN-PROTEIN LIGASE COMPONENT HRD3"/>
    <property type="match status" value="1"/>
</dbReference>
<dbReference type="InterPro" id="IPR011990">
    <property type="entry name" value="TPR-like_helical_dom_sf"/>
</dbReference>
<feature type="domain" description="DUF6396" evidence="1">
    <location>
        <begin position="248"/>
        <end position="310"/>
    </location>
</feature>
<dbReference type="KEGG" id="masz:C9I28_22090"/>
<dbReference type="Proteomes" id="UP000240505">
    <property type="component" value="Chromosome"/>
</dbReference>
<dbReference type="EMBL" id="CP028324">
    <property type="protein sequence ID" value="AVR98027.1"/>
    <property type="molecule type" value="Genomic_DNA"/>
</dbReference>
<reference evidence="2 3" key="1">
    <citation type="submission" date="2018-03" db="EMBL/GenBank/DDBJ databases">
        <title>Massilia armeniaca sp. nov., isolated from desert soil.</title>
        <authorList>
            <person name="Huang H."/>
            <person name="Ren M."/>
        </authorList>
    </citation>
    <scope>NUCLEOTIDE SEQUENCE [LARGE SCALE GENOMIC DNA]</scope>
    <source>
        <strain evidence="2 3">ZMN-3</strain>
    </source>
</reference>
<accession>A0A2R4CEF8</accession>
<evidence type="ECO:0000313" key="2">
    <source>
        <dbReference type="EMBL" id="AVR98027.1"/>
    </source>
</evidence>
<keyword evidence="3" id="KW-1185">Reference proteome</keyword>
<gene>
    <name evidence="2" type="ORF">C9I28_22090</name>
</gene>
<evidence type="ECO:0000259" key="1">
    <source>
        <dbReference type="Pfam" id="PF19933"/>
    </source>
</evidence>
<dbReference type="Pfam" id="PF08238">
    <property type="entry name" value="Sel1"/>
    <property type="match status" value="4"/>
</dbReference>